<feature type="binding site" evidence="9">
    <location>
        <begin position="30"/>
        <end position="37"/>
    </location>
    <ligand>
        <name>ATP</name>
        <dbReference type="ChEBI" id="CHEBI:30616"/>
    </ligand>
</feature>
<dbReference type="Gene3D" id="3.40.50.300">
    <property type="entry name" value="P-loop containing nucleotide triphosphate hydrolases"/>
    <property type="match status" value="1"/>
</dbReference>
<dbReference type="OrthoDB" id="5289054at2"/>
<dbReference type="InterPro" id="IPR018078">
    <property type="entry name" value="DNA-binding_RecF_CS"/>
</dbReference>
<comment type="similarity">
    <text evidence="2 9 10">Belongs to the RecF family.</text>
</comment>
<evidence type="ECO:0000256" key="2">
    <source>
        <dbReference type="ARBA" id="ARBA00008016"/>
    </source>
</evidence>
<dbReference type="Proteomes" id="UP000075320">
    <property type="component" value="Unassembled WGS sequence"/>
</dbReference>
<dbReference type="InterPro" id="IPR003395">
    <property type="entry name" value="RecF/RecN/SMC_N"/>
</dbReference>
<keyword evidence="5 9" id="KW-0235">DNA replication</keyword>
<keyword evidence="7 9" id="KW-0067">ATP-binding</keyword>
<dbReference type="SUPFAM" id="SSF52540">
    <property type="entry name" value="P-loop containing nucleoside triphosphate hydrolases"/>
    <property type="match status" value="1"/>
</dbReference>
<evidence type="ECO:0000259" key="11">
    <source>
        <dbReference type="Pfam" id="PF02463"/>
    </source>
</evidence>
<dbReference type="PANTHER" id="PTHR32182">
    <property type="entry name" value="DNA REPLICATION AND REPAIR PROTEIN RECF"/>
    <property type="match status" value="1"/>
</dbReference>
<keyword evidence="6 9" id="KW-0547">Nucleotide-binding</keyword>
<comment type="caution">
    <text evidence="12">The sequence shown here is derived from an EMBL/GenBank/DDBJ whole genome shotgun (WGS) entry which is preliminary data.</text>
</comment>
<dbReference type="GO" id="GO:0005524">
    <property type="term" value="F:ATP binding"/>
    <property type="evidence" value="ECO:0007669"/>
    <property type="project" value="UniProtKB-UniRule"/>
</dbReference>
<dbReference type="PROSITE" id="PS00618">
    <property type="entry name" value="RECF_2"/>
    <property type="match status" value="1"/>
</dbReference>
<evidence type="ECO:0000313" key="13">
    <source>
        <dbReference type="Proteomes" id="UP000075320"/>
    </source>
</evidence>
<accession>A0A150WR87</accession>
<gene>
    <name evidence="9" type="primary">recF</name>
    <name evidence="12" type="ORF">AZI86_06635</name>
</gene>
<keyword evidence="9 10" id="KW-0227">DNA damage</keyword>
<evidence type="ECO:0000256" key="4">
    <source>
        <dbReference type="ARBA" id="ARBA00022490"/>
    </source>
</evidence>
<dbReference type="HAMAP" id="MF_00365">
    <property type="entry name" value="RecF"/>
    <property type="match status" value="1"/>
</dbReference>
<keyword evidence="9 10" id="KW-0234">DNA repair</keyword>
<keyword evidence="8 9" id="KW-0238">DNA-binding</keyword>
<dbReference type="InterPro" id="IPR042174">
    <property type="entry name" value="RecF_2"/>
</dbReference>
<evidence type="ECO:0000313" key="12">
    <source>
        <dbReference type="EMBL" id="KYG66715.1"/>
    </source>
</evidence>
<evidence type="ECO:0000256" key="5">
    <source>
        <dbReference type="ARBA" id="ARBA00022705"/>
    </source>
</evidence>
<protein>
    <recommendedName>
        <fullName evidence="3 9">DNA replication and repair protein RecF</fullName>
    </recommendedName>
</protein>
<feature type="domain" description="RecF/RecN/SMC N-terminal" evidence="11">
    <location>
        <begin position="4"/>
        <end position="350"/>
    </location>
</feature>
<evidence type="ECO:0000256" key="9">
    <source>
        <dbReference type="HAMAP-Rule" id="MF_00365"/>
    </source>
</evidence>
<dbReference type="InterPro" id="IPR027417">
    <property type="entry name" value="P-loop_NTPase"/>
</dbReference>
<evidence type="ECO:0000256" key="3">
    <source>
        <dbReference type="ARBA" id="ARBA00020170"/>
    </source>
</evidence>
<dbReference type="GO" id="GO:0006260">
    <property type="term" value="P:DNA replication"/>
    <property type="evidence" value="ECO:0007669"/>
    <property type="project" value="UniProtKB-UniRule"/>
</dbReference>
<evidence type="ECO:0000256" key="7">
    <source>
        <dbReference type="ARBA" id="ARBA00022840"/>
    </source>
</evidence>
<comment type="function">
    <text evidence="9 10">The RecF protein is involved in DNA metabolism; it is required for DNA replication and normal SOS inducibility. RecF binds preferentially to single-stranded, linear DNA. It also seems to bind ATP.</text>
</comment>
<dbReference type="GO" id="GO:0000731">
    <property type="term" value="P:DNA synthesis involved in DNA repair"/>
    <property type="evidence" value="ECO:0007669"/>
    <property type="project" value="TreeGrafter"/>
</dbReference>
<dbReference type="Pfam" id="PF02463">
    <property type="entry name" value="SMC_N"/>
    <property type="match status" value="1"/>
</dbReference>
<sequence length="375" mass="42465">MIFEKLRLVNFRNYRDVVVSFSPRVNVFLGENGQGKTNLLEAMYLISQGDSFRYGDNTTLINSNNQEALIQALITQNDLHYKLKMGLGRSRKVLTLNDKKVSSADVRKLFASVVFSPESLSSIKEGADHRRELVDELLVTYERRNADLISDYRKALKTRNKILKNHLDGGQPLSLTRDLLESLEPQFVRLGAELAYARITALKGLSKEFNNAMQYISGQSAVDISVEYVISDQNALNFSLEEVTFALKKRLQELHDAELSSGTSLVGPHKHDIVFLYGQKDSRFYCSQGQQRAIILSFKMAQIVYHRKAHGTYPVLMLDDVLSELDKNKRNALITFLHEINTQIFVTTTDFTLPEAFSLDQLSVLHIKEGTVLPG</sequence>
<dbReference type="GO" id="GO:0003697">
    <property type="term" value="F:single-stranded DNA binding"/>
    <property type="evidence" value="ECO:0007669"/>
    <property type="project" value="UniProtKB-UniRule"/>
</dbReference>
<evidence type="ECO:0000256" key="10">
    <source>
        <dbReference type="RuleBase" id="RU000578"/>
    </source>
</evidence>
<name>A0A150WR87_BDEBC</name>
<organism evidence="12 13">
    <name type="scientific">Bdellovibrio bacteriovorus</name>
    <dbReference type="NCBI Taxonomy" id="959"/>
    <lineage>
        <taxon>Bacteria</taxon>
        <taxon>Pseudomonadati</taxon>
        <taxon>Bdellovibrionota</taxon>
        <taxon>Bdellovibrionia</taxon>
        <taxon>Bdellovibrionales</taxon>
        <taxon>Pseudobdellovibrionaceae</taxon>
        <taxon>Bdellovibrio</taxon>
    </lineage>
</organism>
<dbReference type="AlphaFoldDB" id="A0A150WR87"/>
<dbReference type="PANTHER" id="PTHR32182:SF0">
    <property type="entry name" value="DNA REPLICATION AND REPAIR PROTEIN RECF"/>
    <property type="match status" value="1"/>
</dbReference>
<dbReference type="GO" id="GO:0009432">
    <property type="term" value="P:SOS response"/>
    <property type="evidence" value="ECO:0007669"/>
    <property type="project" value="UniProtKB-UniRule"/>
</dbReference>
<dbReference type="InterPro" id="IPR001238">
    <property type="entry name" value="DNA-binding_RecF"/>
</dbReference>
<dbReference type="GO" id="GO:0006302">
    <property type="term" value="P:double-strand break repair"/>
    <property type="evidence" value="ECO:0007669"/>
    <property type="project" value="TreeGrafter"/>
</dbReference>
<dbReference type="GO" id="GO:0005737">
    <property type="term" value="C:cytoplasm"/>
    <property type="evidence" value="ECO:0007669"/>
    <property type="project" value="UniProtKB-SubCell"/>
</dbReference>
<comment type="subcellular location">
    <subcellularLocation>
        <location evidence="1 9 10">Cytoplasm</location>
    </subcellularLocation>
</comment>
<dbReference type="NCBIfam" id="TIGR00611">
    <property type="entry name" value="recf"/>
    <property type="match status" value="1"/>
</dbReference>
<evidence type="ECO:0000256" key="6">
    <source>
        <dbReference type="ARBA" id="ARBA00022741"/>
    </source>
</evidence>
<reference evidence="12 13" key="1">
    <citation type="submission" date="2016-03" db="EMBL/GenBank/DDBJ databases">
        <authorList>
            <person name="Ploux O."/>
        </authorList>
    </citation>
    <scope>NUCLEOTIDE SEQUENCE [LARGE SCALE GENOMIC DNA]</scope>
    <source>
        <strain evidence="12 13">R0</strain>
    </source>
</reference>
<evidence type="ECO:0000256" key="1">
    <source>
        <dbReference type="ARBA" id="ARBA00004496"/>
    </source>
</evidence>
<dbReference type="EMBL" id="LUKE01000001">
    <property type="protein sequence ID" value="KYG66715.1"/>
    <property type="molecule type" value="Genomic_DNA"/>
</dbReference>
<dbReference type="RefSeq" id="WP_061834294.1">
    <property type="nucleotide sequence ID" value="NZ_LUKE01000001.1"/>
</dbReference>
<proteinExistence type="inferred from homology"/>
<keyword evidence="9 10" id="KW-0742">SOS response</keyword>
<keyword evidence="13" id="KW-1185">Reference proteome</keyword>
<evidence type="ECO:0000256" key="8">
    <source>
        <dbReference type="ARBA" id="ARBA00023125"/>
    </source>
</evidence>
<dbReference type="Gene3D" id="1.20.1050.90">
    <property type="entry name" value="RecF/RecN/SMC, N-terminal domain"/>
    <property type="match status" value="1"/>
</dbReference>
<keyword evidence="4 9" id="KW-0963">Cytoplasm</keyword>